<organism evidence="4 5">
    <name type="scientific">Gossypium arboreum</name>
    <name type="common">Tree cotton</name>
    <name type="synonym">Gossypium nanking</name>
    <dbReference type="NCBI Taxonomy" id="29729"/>
    <lineage>
        <taxon>Eukaryota</taxon>
        <taxon>Viridiplantae</taxon>
        <taxon>Streptophyta</taxon>
        <taxon>Embryophyta</taxon>
        <taxon>Tracheophyta</taxon>
        <taxon>Spermatophyta</taxon>
        <taxon>Magnoliopsida</taxon>
        <taxon>eudicotyledons</taxon>
        <taxon>Gunneridae</taxon>
        <taxon>Pentapetalae</taxon>
        <taxon>rosids</taxon>
        <taxon>malvids</taxon>
        <taxon>Malvales</taxon>
        <taxon>Malvaceae</taxon>
        <taxon>Malvoideae</taxon>
        <taxon>Gossypium</taxon>
    </lineage>
</organism>
<feature type="compositionally biased region" description="Polar residues" evidence="2">
    <location>
        <begin position="162"/>
        <end position="190"/>
    </location>
</feature>
<dbReference type="Pfam" id="PF00098">
    <property type="entry name" value="zf-CCHC"/>
    <property type="match status" value="1"/>
</dbReference>
<protein>
    <recommendedName>
        <fullName evidence="3">CCHC-type domain-containing protein</fullName>
    </recommendedName>
</protein>
<evidence type="ECO:0000313" key="4">
    <source>
        <dbReference type="EMBL" id="KAK5818965.1"/>
    </source>
</evidence>
<feature type="domain" description="CCHC-type" evidence="3">
    <location>
        <begin position="142"/>
        <end position="156"/>
    </location>
</feature>
<sequence>MGMAFPIPKVIRILKNGIDPDSTVPTEGNDNDLEFLEGDVNTTTIDGVPAITFSDCLKNLLLREMEFTVIVKLLGLNNGYNALHNHILSLWKPINSFRIMDTTNGYFLLNFRLLRITTEFCRMVLVDRAIQHVEYEALPTICFNCGKYGHVKDMCPMVETDPNPTMASGKQSTVVDVSNESKSNGDSINSRSKEKEPEFGPWMLVKNRHSKRGRRDFSAKIKDNQRRASTRGFSRENGNKKEAARLNSLKARVKLDSRSIEPTDLASGTILNSSKDRKSGGSRSNRKPSFALRGRESRFKTSGNTRIPLVESMEAMAELISLQILSQNLRV</sequence>
<dbReference type="EMBL" id="JARKNE010000007">
    <property type="protein sequence ID" value="KAK5818965.1"/>
    <property type="molecule type" value="Genomic_DNA"/>
</dbReference>
<name>A0ABR0PCT2_GOSAR</name>
<reference evidence="4 5" key="1">
    <citation type="submission" date="2023-03" db="EMBL/GenBank/DDBJ databases">
        <title>WGS of Gossypium arboreum.</title>
        <authorList>
            <person name="Yu D."/>
        </authorList>
    </citation>
    <scope>NUCLEOTIDE SEQUENCE [LARGE SCALE GENOMIC DNA]</scope>
    <source>
        <tissue evidence="4">Leaf</tissue>
    </source>
</reference>
<keyword evidence="1" id="KW-0863">Zinc-finger</keyword>
<feature type="compositionally biased region" description="Basic and acidic residues" evidence="2">
    <location>
        <begin position="215"/>
        <end position="226"/>
    </location>
</feature>
<dbReference type="InterPro" id="IPR040256">
    <property type="entry name" value="At4g02000-like"/>
</dbReference>
<dbReference type="SUPFAM" id="SSF57756">
    <property type="entry name" value="Retrovirus zinc finger-like domains"/>
    <property type="match status" value="1"/>
</dbReference>
<evidence type="ECO:0000256" key="1">
    <source>
        <dbReference type="PROSITE-ProRule" id="PRU00047"/>
    </source>
</evidence>
<keyword evidence="1" id="KW-0479">Metal-binding</keyword>
<accession>A0ABR0PCT2</accession>
<feature type="region of interest" description="Disordered" evidence="2">
    <location>
        <begin position="266"/>
        <end position="298"/>
    </location>
</feature>
<evidence type="ECO:0000256" key="2">
    <source>
        <dbReference type="SAM" id="MobiDB-lite"/>
    </source>
</evidence>
<keyword evidence="1" id="KW-0862">Zinc</keyword>
<dbReference type="InterPro" id="IPR036875">
    <property type="entry name" value="Znf_CCHC_sf"/>
</dbReference>
<dbReference type="InterPro" id="IPR001878">
    <property type="entry name" value="Znf_CCHC"/>
</dbReference>
<dbReference type="PANTHER" id="PTHR31286:SF173">
    <property type="entry name" value="DUF4283 DOMAIN-CONTAINING PROTEIN"/>
    <property type="match status" value="1"/>
</dbReference>
<dbReference type="SMART" id="SM00343">
    <property type="entry name" value="ZnF_C2HC"/>
    <property type="match status" value="1"/>
</dbReference>
<dbReference type="PROSITE" id="PS50158">
    <property type="entry name" value="ZF_CCHC"/>
    <property type="match status" value="1"/>
</dbReference>
<evidence type="ECO:0000313" key="5">
    <source>
        <dbReference type="Proteomes" id="UP001358586"/>
    </source>
</evidence>
<keyword evidence="5" id="KW-1185">Reference proteome</keyword>
<feature type="region of interest" description="Disordered" evidence="2">
    <location>
        <begin position="162"/>
        <end position="241"/>
    </location>
</feature>
<proteinExistence type="predicted"/>
<dbReference type="PANTHER" id="PTHR31286">
    <property type="entry name" value="GLYCINE-RICH CELL WALL STRUCTURAL PROTEIN 1.8-LIKE"/>
    <property type="match status" value="1"/>
</dbReference>
<dbReference type="Proteomes" id="UP001358586">
    <property type="component" value="Chromosome 7"/>
</dbReference>
<gene>
    <name evidence="4" type="ORF">PVK06_023919</name>
</gene>
<evidence type="ECO:0000259" key="3">
    <source>
        <dbReference type="PROSITE" id="PS50158"/>
    </source>
</evidence>
<comment type="caution">
    <text evidence="4">The sequence shown here is derived from an EMBL/GenBank/DDBJ whole genome shotgun (WGS) entry which is preliminary data.</text>
</comment>